<feature type="transmembrane region" description="Helical" evidence="10">
    <location>
        <begin position="132"/>
        <end position="155"/>
    </location>
</feature>
<dbReference type="InterPro" id="IPR001851">
    <property type="entry name" value="ABC_transp_permease"/>
</dbReference>
<dbReference type="GeneID" id="73902439"/>
<keyword evidence="3" id="KW-1003">Cell membrane</keyword>
<protein>
    <submittedName>
        <fullName evidence="11">Branched-chain amino acid ABC transporter permease</fullName>
    </submittedName>
</protein>
<proteinExistence type="inferred from homology"/>
<evidence type="ECO:0000256" key="7">
    <source>
        <dbReference type="ARBA" id="ARBA00022989"/>
    </source>
</evidence>
<dbReference type="GO" id="GO:0006865">
    <property type="term" value="P:amino acid transport"/>
    <property type="evidence" value="ECO:0007669"/>
    <property type="project" value="UniProtKB-KW"/>
</dbReference>
<feature type="transmembrane region" description="Helical" evidence="10">
    <location>
        <begin position="49"/>
        <end position="77"/>
    </location>
</feature>
<feature type="transmembrane region" description="Helical" evidence="10">
    <location>
        <begin position="20"/>
        <end position="37"/>
    </location>
</feature>
<evidence type="ECO:0000256" key="1">
    <source>
        <dbReference type="ARBA" id="ARBA00004651"/>
    </source>
</evidence>
<keyword evidence="7 10" id="KW-1133">Transmembrane helix</keyword>
<dbReference type="Proteomes" id="UP001595846">
    <property type="component" value="Unassembled WGS sequence"/>
</dbReference>
<evidence type="ECO:0000256" key="9">
    <source>
        <dbReference type="ARBA" id="ARBA00037998"/>
    </source>
</evidence>
<keyword evidence="5 10" id="KW-0812">Transmembrane</keyword>
<accession>A0ABD5NSR5</accession>
<keyword evidence="12" id="KW-1185">Reference proteome</keyword>
<evidence type="ECO:0000256" key="4">
    <source>
        <dbReference type="ARBA" id="ARBA00022519"/>
    </source>
</evidence>
<evidence type="ECO:0000256" key="10">
    <source>
        <dbReference type="SAM" id="Phobius"/>
    </source>
</evidence>
<keyword evidence="8 10" id="KW-0472">Membrane</keyword>
<evidence type="ECO:0000313" key="12">
    <source>
        <dbReference type="Proteomes" id="UP001595846"/>
    </source>
</evidence>
<dbReference type="Pfam" id="PF02653">
    <property type="entry name" value="BPD_transp_2"/>
    <property type="match status" value="1"/>
</dbReference>
<dbReference type="InterPro" id="IPR052157">
    <property type="entry name" value="BCAA_transport_permease"/>
</dbReference>
<evidence type="ECO:0000256" key="5">
    <source>
        <dbReference type="ARBA" id="ARBA00022692"/>
    </source>
</evidence>
<dbReference type="AlphaFoldDB" id="A0ABD5NSR5"/>
<feature type="transmembrane region" description="Helical" evidence="10">
    <location>
        <begin position="332"/>
        <end position="354"/>
    </location>
</feature>
<comment type="similarity">
    <text evidence="9">Belongs to the binding-protein-dependent transport system permease family. LivHM subfamily.</text>
</comment>
<organism evidence="11 12">
    <name type="scientific">Halovivax cerinus</name>
    <dbReference type="NCBI Taxonomy" id="1487865"/>
    <lineage>
        <taxon>Archaea</taxon>
        <taxon>Methanobacteriati</taxon>
        <taxon>Methanobacteriota</taxon>
        <taxon>Stenosarchaea group</taxon>
        <taxon>Halobacteria</taxon>
        <taxon>Halobacteriales</taxon>
        <taxon>Natrialbaceae</taxon>
        <taxon>Halovivax</taxon>
    </lineage>
</organism>
<evidence type="ECO:0000313" key="11">
    <source>
        <dbReference type="EMBL" id="MFC3959813.1"/>
    </source>
</evidence>
<evidence type="ECO:0000256" key="8">
    <source>
        <dbReference type="ARBA" id="ARBA00023136"/>
    </source>
</evidence>
<dbReference type="EMBL" id="JBHSAQ010000013">
    <property type="protein sequence ID" value="MFC3959813.1"/>
    <property type="molecule type" value="Genomic_DNA"/>
</dbReference>
<feature type="transmembrane region" description="Helical" evidence="10">
    <location>
        <begin position="84"/>
        <end position="112"/>
    </location>
</feature>
<keyword evidence="4" id="KW-0997">Cell inner membrane</keyword>
<evidence type="ECO:0000256" key="6">
    <source>
        <dbReference type="ARBA" id="ARBA00022970"/>
    </source>
</evidence>
<dbReference type="CDD" id="cd06582">
    <property type="entry name" value="TM_PBP1_LivH_like"/>
    <property type="match status" value="1"/>
</dbReference>
<evidence type="ECO:0000256" key="2">
    <source>
        <dbReference type="ARBA" id="ARBA00022448"/>
    </source>
</evidence>
<feature type="transmembrane region" description="Helical" evidence="10">
    <location>
        <begin position="298"/>
        <end position="325"/>
    </location>
</feature>
<dbReference type="PANTHER" id="PTHR11795">
    <property type="entry name" value="BRANCHED-CHAIN AMINO ACID TRANSPORT SYSTEM PERMEASE PROTEIN LIVH"/>
    <property type="match status" value="1"/>
</dbReference>
<sequence>MIQAAMQRWIGVRGRTTKTAVALGIVLILGLIAADIVRGQLSAGTVGVYLWQGVIIGLVIGLAGVGLTLTYSILGFANFAHGEYLTVGAFGGWVATFVVAGIGTLELSGLLLLGFGSSEVNAGSAGVNVATAPAAIVVGAGFAAVVTMCLALALDRIVYRPMREQDGIALLIASIGVAFILRYALVLVFGTEQAGLTTGSGPDVSLPAVGVSASAHELTLIVAAIALVVGLHLLLQRTKLGIAMRAMADSESLARVTGIPTERVVRDTWLIGAGLTGVSGYLLVLWRGSISFDIGWNILLLVFAAVILGGIGSVYGAIVGGLVIGVASRLSLIWLPAGFVNVTAFLVMILVLIVRPRGIFSGRSST</sequence>
<reference evidence="11 12" key="1">
    <citation type="journal article" date="2019" name="Int. J. Syst. Evol. Microbiol.">
        <title>The Global Catalogue of Microorganisms (GCM) 10K type strain sequencing project: providing services to taxonomists for standard genome sequencing and annotation.</title>
        <authorList>
            <consortium name="The Broad Institute Genomics Platform"/>
            <consortium name="The Broad Institute Genome Sequencing Center for Infectious Disease"/>
            <person name="Wu L."/>
            <person name="Ma J."/>
        </authorList>
    </citation>
    <scope>NUCLEOTIDE SEQUENCE [LARGE SCALE GENOMIC DNA]</scope>
    <source>
        <strain evidence="11 12">IBRC-M 10256</strain>
    </source>
</reference>
<dbReference type="GO" id="GO:0005886">
    <property type="term" value="C:plasma membrane"/>
    <property type="evidence" value="ECO:0007669"/>
    <property type="project" value="UniProtKB-SubCell"/>
</dbReference>
<keyword evidence="2" id="KW-0813">Transport</keyword>
<dbReference type="PANTHER" id="PTHR11795:SF371">
    <property type="entry name" value="HIGH-AFFINITY BRANCHED-CHAIN AMINO ACID TRANSPORT SYSTEM PERMEASE PROTEIN LIVH"/>
    <property type="match status" value="1"/>
</dbReference>
<dbReference type="RefSeq" id="WP_256533326.1">
    <property type="nucleotide sequence ID" value="NZ_CP101824.1"/>
</dbReference>
<keyword evidence="6" id="KW-0029">Amino-acid transport</keyword>
<evidence type="ECO:0000256" key="3">
    <source>
        <dbReference type="ARBA" id="ARBA00022475"/>
    </source>
</evidence>
<feature type="transmembrane region" description="Helical" evidence="10">
    <location>
        <begin position="268"/>
        <end position="286"/>
    </location>
</feature>
<comment type="subcellular location">
    <subcellularLocation>
        <location evidence="1">Cell membrane</location>
        <topology evidence="1">Multi-pass membrane protein</topology>
    </subcellularLocation>
</comment>
<feature type="transmembrane region" description="Helical" evidence="10">
    <location>
        <begin position="209"/>
        <end position="235"/>
    </location>
</feature>
<comment type="caution">
    <text evidence="11">The sequence shown here is derived from an EMBL/GenBank/DDBJ whole genome shotgun (WGS) entry which is preliminary data.</text>
</comment>
<feature type="transmembrane region" description="Helical" evidence="10">
    <location>
        <begin position="167"/>
        <end position="189"/>
    </location>
</feature>
<gene>
    <name evidence="11" type="ORF">ACFOUR_15730</name>
</gene>
<name>A0ABD5NSR5_9EURY</name>